<dbReference type="OrthoDB" id="9959636at2"/>
<name>A0A149U5L1_9PROT</name>
<dbReference type="AlphaFoldDB" id="A0A149U5L1"/>
<protein>
    <recommendedName>
        <fullName evidence="4">Twin-arginine translocation signal domain-containing protein</fullName>
    </recommendedName>
</protein>
<gene>
    <name evidence="2" type="ORF">AD948_04470</name>
</gene>
<accession>A0A149U5L1</accession>
<dbReference type="InterPro" id="IPR006311">
    <property type="entry name" value="TAT_signal"/>
</dbReference>
<feature type="signal peptide" evidence="1">
    <location>
        <begin position="1"/>
        <end position="22"/>
    </location>
</feature>
<proteinExistence type="predicted"/>
<keyword evidence="1" id="KW-0732">Signal</keyword>
<evidence type="ECO:0000313" key="2">
    <source>
        <dbReference type="EMBL" id="KXV60682.1"/>
    </source>
</evidence>
<sequence>MVKSRRSFLRTAGLLACGTALAACTVTKSGNVTSVTLNVAKIDAYAKAAQNFANTILSVPLVTSALGSGPVAIIDGCVAGTVAAIDQFDTAANGAATVSYDSTSVKTAVNSVIADLQTVLTYAKQGIAGIESTASTADTISKVNTAISAAETILSLLTALIVSVGVARAAPTPMSEAAALSVLGA</sequence>
<dbReference type="PROSITE" id="PS51318">
    <property type="entry name" value="TAT"/>
    <property type="match status" value="1"/>
</dbReference>
<feature type="chain" id="PRO_5007556074" description="Twin-arginine translocation signal domain-containing protein" evidence="1">
    <location>
        <begin position="23"/>
        <end position="185"/>
    </location>
</feature>
<comment type="caution">
    <text evidence="2">The sequence shown here is derived from an EMBL/GenBank/DDBJ whole genome shotgun (WGS) entry which is preliminary data.</text>
</comment>
<organism evidence="2 3">
    <name type="scientific">Acetobacter senegalensis</name>
    <dbReference type="NCBI Taxonomy" id="446692"/>
    <lineage>
        <taxon>Bacteria</taxon>
        <taxon>Pseudomonadati</taxon>
        <taxon>Pseudomonadota</taxon>
        <taxon>Alphaproteobacteria</taxon>
        <taxon>Acetobacterales</taxon>
        <taxon>Acetobacteraceae</taxon>
        <taxon>Acetobacter</taxon>
    </lineage>
</organism>
<evidence type="ECO:0000256" key="1">
    <source>
        <dbReference type="SAM" id="SignalP"/>
    </source>
</evidence>
<dbReference type="PATRIC" id="fig|446692.4.peg.3422"/>
<dbReference type="Proteomes" id="UP000075360">
    <property type="component" value="Unassembled WGS sequence"/>
</dbReference>
<evidence type="ECO:0000313" key="3">
    <source>
        <dbReference type="Proteomes" id="UP000075360"/>
    </source>
</evidence>
<reference evidence="2 3" key="1">
    <citation type="submission" date="2015-06" db="EMBL/GenBank/DDBJ databases">
        <title>Improved classification and identification of acetic acid bacteria using matrix-assisted laser desorption/ionization time-of-flight mass spectrometry; Gluconobacter nephelii and Gluconobacter uchimurae are later heterotypic synonyms of Gluconobacter japonicus and Gluconobacter oxydans, respectively.</title>
        <authorList>
            <person name="Li L."/>
            <person name="Cleenwerck I."/>
            <person name="De Vuyst L."/>
            <person name="Vandamme P."/>
        </authorList>
    </citation>
    <scope>NUCLEOTIDE SEQUENCE [LARGE SCALE GENOMIC DNA]</scope>
    <source>
        <strain evidence="2 3">LMG 23690</strain>
    </source>
</reference>
<dbReference type="RefSeq" id="WP_061470904.1">
    <property type="nucleotide sequence ID" value="NZ_LHZU01000109.1"/>
</dbReference>
<evidence type="ECO:0008006" key="4">
    <source>
        <dbReference type="Google" id="ProtNLM"/>
    </source>
</evidence>
<dbReference type="EMBL" id="LHZU01000109">
    <property type="protein sequence ID" value="KXV60682.1"/>
    <property type="molecule type" value="Genomic_DNA"/>
</dbReference>
<dbReference type="PROSITE" id="PS51257">
    <property type="entry name" value="PROKAR_LIPOPROTEIN"/>
    <property type="match status" value="1"/>
</dbReference>